<feature type="transmembrane region" description="Helical" evidence="2">
    <location>
        <begin position="95"/>
        <end position="117"/>
    </location>
</feature>
<proteinExistence type="predicted"/>
<evidence type="ECO:0000313" key="5">
    <source>
        <dbReference type="Proteomes" id="UP001434337"/>
    </source>
</evidence>
<dbReference type="Pfam" id="PF08044">
    <property type="entry name" value="DUF1707"/>
    <property type="match status" value="1"/>
</dbReference>
<evidence type="ECO:0000259" key="3">
    <source>
        <dbReference type="Pfam" id="PF08044"/>
    </source>
</evidence>
<dbReference type="PANTHER" id="PTHR40763">
    <property type="entry name" value="MEMBRANE PROTEIN-RELATED"/>
    <property type="match status" value="1"/>
</dbReference>
<accession>A0ABZ3C279</accession>
<keyword evidence="2" id="KW-1133">Transmembrane helix</keyword>
<feature type="region of interest" description="Disordered" evidence="1">
    <location>
        <begin position="152"/>
        <end position="177"/>
    </location>
</feature>
<keyword evidence="5" id="KW-1185">Reference proteome</keyword>
<sequence>MTSEAGYPWSSFTVDPHVHPTVRAGDIDRDAAAQILAAAFAEGRLDHDEYDQRLTAVMAAKTVGEFLPMLDDVAVLSHPPHRSPRRNLGLRPSTVPGRAIAAWVAAAVVFNVAWTASWFGQGTPTAVEYWPLWAMLLTAIPAAWIGTQGGQIESGRSLPTPKPLPGLTSNHPGQAIL</sequence>
<evidence type="ECO:0000256" key="2">
    <source>
        <dbReference type="SAM" id="Phobius"/>
    </source>
</evidence>
<dbReference type="PANTHER" id="PTHR40763:SF4">
    <property type="entry name" value="DUF1707 DOMAIN-CONTAINING PROTEIN"/>
    <property type="match status" value="1"/>
</dbReference>
<feature type="compositionally biased region" description="Polar residues" evidence="1">
    <location>
        <begin position="167"/>
        <end position="177"/>
    </location>
</feature>
<dbReference type="Proteomes" id="UP001434337">
    <property type="component" value="Chromosome"/>
</dbReference>
<keyword evidence="2" id="KW-0812">Transmembrane</keyword>
<protein>
    <submittedName>
        <fullName evidence="4">DUF1707 domain-containing protein</fullName>
    </submittedName>
</protein>
<organism evidence="4 5">
    <name type="scientific">Propioniciclava soli</name>
    <dbReference type="NCBI Taxonomy" id="2775081"/>
    <lineage>
        <taxon>Bacteria</taxon>
        <taxon>Bacillati</taxon>
        <taxon>Actinomycetota</taxon>
        <taxon>Actinomycetes</taxon>
        <taxon>Propionibacteriales</taxon>
        <taxon>Propionibacteriaceae</taxon>
        <taxon>Propioniciclava</taxon>
    </lineage>
</organism>
<feature type="domain" description="DUF1707" evidence="3">
    <location>
        <begin position="22"/>
        <end position="72"/>
    </location>
</feature>
<dbReference type="RefSeq" id="WP_342371611.1">
    <property type="nucleotide sequence ID" value="NZ_CP115965.1"/>
</dbReference>
<name>A0ABZ3C279_9ACTN</name>
<evidence type="ECO:0000256" key="1">
    <source>
        <dbReference type="SAM" id="MobiDB-lite"/>
    </source>
</evidence>
<gene>
    <name evidence="4" type="ORF">PCC79_08795</name>
</gene>
<dbReference type="InterPro" id="IPR012551">
    <property type="entry name" value="DUF1707_SHOCT-like"/>
</dbReference>
<reference evidence="4 5" key="1">
    <citation type="journal article" date="2023" name="Environ Microbiome">
        <title>A coral-associated actinobacterium mitigates coral bleaching under heat stress.</title>
        <authorList>
            <person name="Li J."/>
            <person name="Zou Y."/>
            <person name="Li Q."/>
            <person name="Zhang J."/>
            <person name="Bourne D.G."/>
            <person name="Lyu Y."/>
            <person name="Liu C."/>
            <person name="Zhang S."/>
        </authorList>
    </citation>
    <scope>NUCLEOTIDE SEQUENCE [LARGE SCALE GENOMIC DNA]</scope>
    <source>
        <strain evidence="4 5">SCSIO 13291</strain>
    </source>
</reference>
<feature type="transmembrane region" description="Helical" evidence="2">
    <location>
        <begin position="129"/>
        <end position="147"/>
    </location>
</feature>
<keyword evidence="2" id="KW-0472">Membrane</keyword>
<dbReference type="EMBL" id="CP115965">
    <property type="protein sequence ID" value="WZW97024.1"/>
    <property type="molecule type" value="Genomic_DNA"/>
</dbReference>
<evidence type="ECO:0000313" key="4">
    <source>
        <dbReference type="EMBL" id="WZW97024.1"/>
    </source>
</evidence>